<keyword evidence="7" id="KW-0472">Membrane</keyword>
<dbReference type="SUPFAM" id="SSF63829">
    <property type="entry name" value="Calcium-dependent phosphotriesterase"/>
    <property type="match status" value="3"/>
</dbReference>
<evidence type="ECO:0000256" key="7">
    <source>
        <dbReference type="SAM" id="Phobius"/>
    </source>
</evidence>
<protein>
    <recommendedName>
        <fullName evidence="2">histidine kinase</fullName>
        <ecNumber evidence="2">2.7.13.3</ecNumber>
    </recommendedName>
</protein>
<dbReference type="Pfam" id="PF00072">
    <property type="entry name" value="Response_reg"/>
    <property type="match status" value="1"/>
</dbReference>
<dbReference type="InterPro" id="IPR003661">
    <property type="entry name" value="HisK_dim/P_dom"/>
</dbReference>
<keyword evidence="8" id="KW-0732">Signal</keyword>
<dbReference type="SMART" id="SM00388">
    <property type="entry name" value="HisKA"/>
    <property type="match status" value="1"/>
</dbReference>
<dbReference type="InterPro" id="IPR011123">
    <property type="entry name" value="Y_Y_Y"/>
</dbReference>
<accession>A0ABW0SUY3</accession>
<dbReference type="PANTHER" id="PTHR43047">
    <property type="entry name" value="TWO-COMPONENT HISTIDINE PROTEIN KINASE"/>
    <property type="match status" value="1"/>
</dbReference>
<dbReference type="SUPFAM" id="SSF52172">
    <property type="entry name" value="CheY-like"/>
    <property type="match status" value="1"/>
</dbReference>
<proteinExistence type="predicted"/>
<feature type="domain" description="Histidine kinase" evidence="9">
    <location>
        <begin position="853"/>
        <end position="1067"/>
    </location>
</feature>
<name>A0ABW0SUY3_9GAMM</name>
<dbReference type="CDD" id="cd17546">
    <property type="entry name" value="REC_hyHK_CKI1_RcsC-like"/>
    <property type="match status" value="1"/>
</dbReference>
<dbReference type="Gene3D" id="1.10.287.130">
    <property type="match status" value="1"/>
</dbReference>
<sequence>MGSGFRWSAWLLGMALVALVLAPDTRAAPAGSGAQVSGPLPTPQFRRYGTTDGLPSGAIYAVAQDHNGMMWFGSAGGLVRFDGVGFKVFRHAAGDPNSLPANPSYSLLIDRDNRVWTGGISTGLTAYDQNSGRFRHWTHDDAQPASLASDEVWSLAQTPDGSLWVATESGLDRMRADGSGFDHVPRDVGDRQHSASFGQTRALFAGTDGRLWIGAESGLYLRESDGTMHEVPVDPSFRGDLSKTWRIDGGHGEIRVSLTGGLLIIGADGVARPLASRQLTSQRIMSSTRDASGQLWIGTADGVLLDHGDVGHADGQLQRIAAQPLLPGGLPGNKTWQTALDGEGGLWITFEQSSIAYLPPGWSGFSRFTHIPDDPGSLTGIAASTIAMGRDGKLWLGGNDGWIDKLDAATGRVQHILPGIQGQVVSLAEDPRGRLWIDNPPQVNVLDQGRLEHGPFDRGKLTPIDLGHARVTRPVLLCAGDDGRMYVASWNEGVFVVDPDSLAVAPVTMEQGGDGILRPDQLSFHAGSLWYASEDGLLRRDDKDGKLLFVPGVPRQEIAAFTFDATGFWLATNGSVLEHYRYADGRAARDDSIDLGREELDSDLRDLLVDRQGGLWVFANPGLWRFDRHTRRFRSFGPAQGLSNANFDGAATALAPGGMMFATSSGGVVAFQPERLLRTKNAGPLPILSLAYLDVQRAGEVRAIALDSKVVQLGWRDRDLRVGVRLASFINPAANRYRFRLNGFDSGWVDAGNRGERDFAGLAAGDYALEVQAAGADDRWVRLAVPIGIHVQAPPWVRWWAWVIYVLLLAAMVSLILRYWRRRLAQRHRLQLVEQQRQMAEAASAAKTQFLATLSHEIRTPMTGVMGMAELLLSTPLSPQQHDYTQAMQRSGGMLLKLLNDALDLARIEAGKLELEPAVFDPRQLLDDVAQLEQGLAHAKGIRFVLDVADDLPRQLLGDALRIKQVLLNLANNALKFTEHGHVTLRAQRAPDGLLFSVSDTGPGIPEASQARLFQRFEQADGPQRRAGSGLGLAICRELVDMMGGSIELESRLAHGSTFRVRLPLAEPAAAVPPPSTDAATDRRYRLLLVEDDTIVAAVIRGLLEREGHTVVHVTNGLAALAELAQARFEAVLLDLDLPGVDGFQIARLIRQREPAGTHLPIIAVTARSGSEDETRARAAGMDDFLRKPLSGEQLSGVLARNASNGVTPEDQYA</sequence>
<dbReference type="InterPro" id="IPR003594">
    <property type="entry name" value="HATPase_dom"/>
</dbReference>
<dbReference type="PRINTS" id="PR00344">
    <property type="entry name" value="BCTRLSENSOR"/>
</dbReference>
<dbReference type="Pfam" id="PF07495">
    <property type="entry name" value="Y_Y_Y"/>
    <property type="match status" value="1"/>
</dbReference>
<feature type="domain" description="Response regulatory" evidence="10">
    <location>
        <begin position="1086"/>
        <end position="1203"/>
    </location>
</feature>
<keyword evidence="5" id="KW-0418">Kinase</keyword>
<feature type="transmembrane region" description="Helical" evidence="7">
    <location>
        <begin position="799"/>
        <end position="820"/>
    </location>
</feature>
<dbReference type="Gene3D" id="3.30.565.10">
    <property type="entry name" value="Histidine kinase-like ATPase, C-terminal domain"/>
    <property type="match status" value="1"/>
</dbReference>
<dbReference type="EC" id="2.7.13.3" evidence="2"/>
<keyword evidence="3 6" id="KW-0597">Phosphoprotein</keyword>
<evidence type="ECO:0000259" key="10">
    <source>
        <dbReference type="PROSITE" id="PS50110"/>
    </source>
</evidence>
<dbReference type="Pfam" id="PF07494">
    <property type="entry name" value="Reg_prop"/>
    <property type="match status" value="2"/>
</dbReference>
<dbReference type="Proteomes" id="UP001596111">
    <property type="component" value="Unassembled WGS sequence"/>
</dbReference>
<dbReference type="EMBL" id="JBHSNG010000004">
    <property type="protein sequence ID" value="MFC5580613.1"/>
    <property type="molecule type" value="Genomic_DNA"/>
</dbReference>
<dbReference type="InterPro" id="IPR005467">
    <property type="entry name" value="His_kinase_dom"/>
</dbReference>
<evidence type="ECO:0000313" key="11">
    <source>
        <dbReference type="EMBL" id="MFC5580613.1"/>
    </source>
</evidence>
<dbReference type="InterPro" id="IPR001789">
    <property type="entry name" value="Sig_transdc_resp-reg_receiver"/>
</dbReference>
<dbReference type="InterPro" id="IPR015943">
    <property type="entry name" value="WD40/YVTN_repeat-like_dom_sf"/>
</dbReference>
<dbReference type="SMART" id="SM00387">
    <property type="entry name" value="HATPase_c"/>
    <property type="match status" value="1"/>
</dbReference>
<dbReference type="InterPro" id="IPR013783">
    <property type="entry name" value="Ig-like_fold"/>
</dbReference>
<evidence type="ECO:0000313" key="12">
    <source>
        <dbReference type="Proteomes" id="UP001596111"/>
    </source>
</evidence>
<evidence type="ECO:0000259" key="9">
    <source>
        <dbReference type="PROSITE" id="PS50109"/>
    </source>
</evidence>
<dbReference type="InterPro" id="IPR036097">
    <property type="entry name" value="HisK_dim/P_sf"/>
</dbReference>
<keyword evidence="4" id="KW-0808">Transferase</keyword>
<keyword evidence="12" id="KW-1185">Reference proteome</keyword>
<dbReference type="PANTHER" id="PTHR43047:SF72">
    <property type="entry name" value="OSMOSENSING HISTIDINE PROTEIN KINASE SLN1"/>
    <property type="match status" value="1"/>
</dbReference>
<dbReference type="InterPro" id="IPR011110">
    <property type="entry name" value="Reg_prop"/>
</dbReference>
<evidence type="ECO:0000256" key="1">
    <source>
        <dbReference type="ARBA" id="ARBA00000085"/>
    </source>
</evidence>
<evidence type="ECO:0000256" key="2">
    <source>
        <dbReference type="ARBA" id="ARBA00012438"/>
    </source>
</evidence>
<reference evidence="12" key="1">
    <citation type="journal article" date="2019" name="Int. J. Syst. Evol. Microbiol.">
        <title>The Global Catalogue of Microorganisms (GCM) 10K type strain sequencing project: providing services to taxonomists for standard genome sequencing and annotation.</title>
        <authorList>
            <consortium name="The Broad Institute Genomics Platform"/>
            <consortium name="The Broad Institute Genome Sequencing Center for Infectious Disease"/>
            <person name="Wu L."/>
            <person name="Ma J."/>
        </authorList>
    </citation>
    <scope>NUCLEOTIDE SEQUENCE [LARGE SCALE GENOMIC DNA]</scope>
    <source>
        <strain evidence="12">CGMCC 1.13587</strain>
    </source>
</reference>
<dbReference type="CDD" id="cd00082">
    <property type="entry name" value="HisKA"/>
    <property type="match status" value="1"/>
</dbReference>
<evidence type="ECO:0000256" key="3">
    <source>
        <dbReference type="ARBA" id="ARBA00022553"/>
    </source>
</evidence>
<organism evidence="11 12">
    <name type="scientific">Rhodanobacter terrae</name>
    <dbReference type="NCBI Taxonomy" id="418647"/>
    <lineage>
        <taxon>Bacteria</taxon>
        <taxon>Pseudomonadati</taxon>
        <taxon>Pseudomonadota</taxon>
        <taxon>Gammaproteobacteria</taxon>
        <taxon>Lysobacterales</taxon>
        <taxon>Rhodanobacteraceae</taxon>
        <taxon>Rhodanobacter</taxon>
    </lineage>
</organism>
<feature type="signal peptide" evidence="8">
    <location>
        <begin position="1"/>
        <end position="22"/>
    </location>
</feature>
<dbReference type="PROSITE" id="PS50109">
    <property type="entry name" value="HIS_KIN"/>
    <property type="match status" value="1"/>
</dbReference>
<dbReference type="Pfam" id="PF02518">
    <property type="entry name" value="HATPase_c"/>
    <property type="match status" value="1"/>
</dbReference>
<dbReference type="InterPro" id="IPR036890">
    <property type="entry name" value="HATPase_C_sf"/>
</dbReference>
<keyword evidence="7" id="KW-1133">Transmembrane helix</keyword>
<gene>
    <name evidence="11" type="ORF">ACFPPB_05760</name>
</gene>
<feature type="chain" id="PRO_5046006932" description="histidine kinase" evidence="8">
    <location>
        <begin position="23"/>
        <end position="1214"/>
    </location>
</feature>
<keyword evidence="7" id="KW-0812">Transmembrane</keyword>
<evidence type="ECO:0000256" key="4">
    <source>
        <dbReference type="ARBA" id="ARBA00022679"/>
    </source>
</evidence>
<dbReference type="Gene3D" id="3.40.50.2300">
    <property type="match status" value="1"/>
</dbReference>
<dbReference type="SMART" id="SM00448">
    <property type="entry name" value="REC"/>
    <property type="match status" value="1"/>
</dbReference>
<comment type="catalytic activity">
    <reaction evidence="1">
        <text>ATP + protein L-histidine = ADP + protein N-phospho-L-histidine.</text>
        <dbReference type="EC" id="2.7.13.3"/>
    </reaction>
</comment>
<evidence type="ECO:0000256" key="5">
    <source>
        <dbReference type="ARBA" id="ARBA00022777"/>
    </source>
</evidence>
<dbReference type="PROSITE" id="PS50110">
    <property type="entry name" value="RESPONSE_REGULATORY"/>
    <property type="match status" value="1"/>
</dbReference>
<dbReference type="CDD" id="cd16922">
    <property type="entry name" value="HATPase_EvgS-ArcB-TorS-like"/>
    <property type="match status" value="1"/>
</dbReference>
<evidence type="ECO:0000256" key="6">
    <source>
        <dbReference type="PROSITE-ProRule" id="PRU00169"/>
    </source>
</evidence>
<comment type="caution">
    <text evidence="11">The sequence shown here is derived from an EMBL/GenBank/DDBJ whole genome shotgun (WGS) entry which is preliminary data.</text>
</comment>
<dbReference type="Pfam" id="PF00512">
    <property type="entry name" value="HisKA"/>
    <property type="match status" value="1"/>
</dbReference>
<evidence type="ECO:0000256" key="8">
    <source>
        <dbReference type="SAM" id="SignalP"/>
    </source>
</evidence>
<dbReference type="InterPro" id="IPR004358">
    <property type="entry name" value="Sig_transdc_His_kin-like_C"/>
</dbReference>
<feature type="modified residue" description="4-aspartylphosphate" evidence="6">
    <location>
        <position position="1135"/>
    </location>
</feature>
<dbReference type="Gene3D" id="2.130.10.10">
    <property type="entry name" value="YVTN repeat-like/Quinoprotein amine dehydrogenase"/>
    <property type="match status" value="4"/>
</dbReference>
<dbReference type="SUPFAM" id="SSF47384">
    <property type="entry name" value="Homodimeric domain of signal transducing histidine kinase"/>
    <property type="match status" value="1"/>
</dbReference>
<dbReference type="InterPro" id="IPR011006">
    <property type="entry name" value="CheY-like_superfamily"/>
</dbReference>
<dbReference type="Gene3D" id="2.60.40.10">
    <property type="entry name" value="Immunoglobulins"/>
    <property type="match status" value="1"/>
</dbReference>
<dbReference type="RefSeq" id="WP_377325252.1">
    <property type="nucleotide sequence ID" value="NZ_JBHSNG010000004.1"/>
</dbReference>
<dbReference type="SUPFAM" id="SSF55874">
    <property type="entry name" value="ATPase domain of HSP90 chaperone/DNA topoisomerase II/histidine kinase"/>
    <property type="match status" value="1"/>
</dbReference>